<feature type="region of interest" description="Disordered" evidence="1">
    <location>
        <begin position="449"/>
        <end position="480"/>
    </location>
</feature>
<sequence>MAKVHRLIQQGHDEWYAGRRDLYQTLLYQAHTASTASQQGILSYFKPPGSYTPPLPQTPVPSARVLRRAHLVMEMERMPDYRASILSVTGEILCIDGTKQKEATKELQVDWWHASSGLMLLPRRFFTQTTTAVDGGTSWLESLFQDWADEGMVVRLDIRHWLHRWDTVVIKQTNSKYGMFMSALAGAILAYNEEDILLLFRAIRNGNVIYSQYSDEQMLPFVKPHQLKSYVRRITRGVEESACAIEAILQEFKGPAGLDIDGIPLFKSTEAVDAQWATASKHLSCMQSGDSKWHPVEQVQVSERKQLVGGPTCSHGECSPMTEVWHYAFPVTWLSLHLLFYLKFSIMFKVYLITFAVQWNTRMETLKVAGGQGRKTTCLDPRQIQRLNQQSEVLFGKEHLFQPNFAAPMPNRWRHDEGPEELLGVEYAYYQSTDFRSRDYYIQKVHEELDEPHQDQQSDIEECEDEGVGDLASEEDHEDPIDSLSIEHSVLSASRQVEEEESPALQDVLMSPRHLHLPGFEEVERLALLLLQLANDSNRHIVPPSLRRKIATAASSLHEHDKSARKFVKRYQSKWGTPCLGDV</sequence>
<comment type="caution">
    <text evidence="2">The sequence shown here is derived from an EMBL/GenBank/DDBJ whole genome shotgun (WGS) entry which is preliminary data.</text>
</comment>
<dbReference type="AlphaFoldDB" id="A0A2G8JRF9"/>
<dbReference type="OrthoDB" id="10072098at2759"/>
<protein>
    <submittedName>
        <fullName evidence="2">Uncharacterized protein</fullName>
    </submittedName>
</protein>
<evidence type="ECO:0000313" key="2">
    <source>
        <dbReference type="EMBL" id="PIK38265.1"/>
    </source>
</evidence>
<evidence type="ECO:0000313" key="3">
    <source>
        <dbReference type="Proteomes" id="UP000230750"/>
    </source>
</evidence>
<dbReference type="PANTHER" id="PTHR47773:SF1">
    <property type="entry name" value="C2H2-TYPE DOMAIN-CONTAINING PROTEIN"/>
    <property type="match status" value="1"/>
</dbReference>
<gene>
    <name evidence="2" type="ORF">BSL78_24885</name>
</gene>
<evidence type="ECO:0000256" key="1">
    <source>
        <dbReference type="SAM" id="MobiDB-lite"/>
    </source>
</evidence>
<proteinExistence type="predicted"/>
<feature type="compositionally biased region" description="Acidic residues" evidence="1">
    <location>
        <begin position="458"/>
        <end position="480"/>
    </location>
</feature>
<reference evidence="2 3" key="1">
    <citation type="journal article" date="2017" name="PLoS Biol.">
        <title>The sea cucumber genome provides insights into morphological evolution and visceral regeneration.</title>
        <authorList>
            <person name="Zhang X."/>
            <person name="Sun L."/>
            <person name="Yuan J."/>
            <person name="Sun Y."/>
            <person name="Gao Y."/>
            <person name="Zhang L."/>
            <person name="Li S."/>
            <person name="Dai H."/>
            <person name="Hamel J.F."/>
            <person name="Liu C."/>
            <person name="Yu Y."/>
            <person name="Liu S."/>
            <person name="Lin W."/>
            <person name="Guo K."/>
            <person name="Jin S."/>
            <person name="Xu P."/>
            <person name="Storey K.B."/>
            <person name="Huan P."/>
            <person name="Zhang T."/>
            <person name="Zhou Y."/>
            <person name="Zhang J."/>
            <person name="Lin C."/>
            <person name="Li X."/>
            <person name="Xing L."/>
            <person name="Huo D."/>
            <person name="Sun M."/>
            <person name="Wang L."/>
            <person name="Mercier A."/>
            <person name="Li F."/>
            <person name="Yang H."/>
            <person name="Xiang J."/>
        </authorList>
    </citation>
    <scope>NUCLEOTIDE SEQUENCE [LARGE SCALE GENOMIC DNA]</scope>
    <source>
        <strain evidence="2">Shaxun</strain>
        <tissue evidence="2">Muscle</tissue>
    </source>
</reference>
<accession>A0A2G8JRF9</accession>
<organism evidence="2 3">
    <name type="scientific">Stichopus japonicus</name>
    <name type="common">Sea cucumber</name>
    <dbReference type="NCBI Taxonomy" id="307972"/>
    <lineage>
        <taxon>Eukaryota</taxon>
        <taxon>Metazoa</taxon>
        <taxon>Echinodermata</taxon>
        <taxon>Eleutherozoa</taxon>
        <taxon>Echinozoa</taxon>
        <taxon>Holothuroidea</taxon>
        <taxon>Aspidochirotacea</taxon>
        <taxon>Aspidochirotida</taxon>
        <taxon>Stichopodidae</taxon>
        <taxon>Apostichopus</taxon>
    </lineage>
</organism>
<keyword evidence="3" id="KW-1185">Reference proteome</keyword>
<name>A0A2G8JRF9_STIJA</name>
<dbReference type="PANTHER" id="PTHR47773">
    <property type="entry name" value="SI:DKEY-9I5.2-RELATED"/>
    <property type="match status" value="1"/>
</dbReference>
<dbReference type="EMBL" id="MRZV01001380">
    <property type="protein sequence ID" value="PIK38265.1"/>
    <property type="molecule type" value="Genomic_DNA"/>
</dbReference>
<dbReference type="Proteomes" id="UP000230750">
    <property type="component" value="Unassembled WGS sequence"/>
</dbReference>